<protein>
    <recommendedName>
        <fullName evidence="1">non-specific serine/threonine protein kinase</fullName>
        <ecNumber evidence="1">2.7.11.1</ecNumber>
    </recommendedName>
</protein>
<evidence type="ECO:0000259" key="8">
    <source>
        <dbReference type="PROSITE" id="PS50011"/>
    </source>
</evidence>
<keyword evidence="3 9" id="KW-0808">Transferase</keyword>
<gene>
    <name evidence="9" type="ORF">ACFP3V_01585</name>
</gene>
<dbReference type="SUPFAM" id="SSF56112">
    <property type="entry name" value="Protein kinase-like (PK-like)"/>
    <property type="match status" value="1"/>
</dbReference>
<evidence type="ECO:0000256" key="7">
    <source>
        <dbReference type="PROSITE-ProRule" id="PRU10141"/>
    </source>
</evidence>
<dbReference type="RefSeq" id="WP_380578809.1">
    <property type="nucleotide sequence ID" value="NZ_JBHSQJ010000006.1"/>
</dbReference>
<dbReference type="Pfam" id="PF00069">
    <property type="entry name" value="Pkinase"/>
    <property type="match status" value="1"/>
</dbReference>
<dbReference type="Gene3D" id="3.30.200.20">
    <property type="entry name" value="Phosphorylase Kinase, domain 1"/>
    <property type="match status" value="1"/>
</dbReference>
<keyword evidence="2" id="KW-0723">Serine/threonine-protein kinase</keyword>
<proteinExistence type="predicted"/>
<evidence type="ECO:0000313" key="10">
    <source>
        <dbReference type="Proteomes" id="UP001596174"/>
    </source>
</evidence>
<keyword evidence="10" id="KW-1185">Reference proteome</keyword>
<evidence type="ECO:0000313" key="9">
    <source>
        <dbReference type="EMBL" id="MFC5905912.1"/>
    </source>
</evidence>
<dbReference type="EC" id="2.7.11.1" evidence="1"/>
<dbReference type="InterPro" id="IPR017441">
    <property type="entry name" value="Protein_kinase_ATP_BS"/>
</dbReference>
<accession>A0ABW1FX00</accession>
<evidence type="ECO:0000256" key="2">
    <source>
        <dbReference type="ARBA" id="ARBA00022527"/>
    </source>
</evidence>
<dbReference type="Gene3D" id="1.10.510.10">
    <property type="entry name" value="Transferase(Phosphotransferase) domain 1"/>
    <property type="match status" value="1"/>
</dbReference>
<evidence type="ECO:0000256" key="1">
    <source>
        <dbReference type="ARBA" id="ARBA00012513"/>
    </source>
</evidence>
<dbReference type="PANTHER" id="PTHR43289">
    <property type="entry name" value="MITOGEN-ACTIVATED PROTEIN KINASE KINASE KINASE 20-RELATED"/>
    <property type="match status" value="1"/>
</dbReference>
<feature type="domain" description="Protein kinase" evidence="8">
    <location>
        <begin position="11"/>
        <end position="278"/>
    </location>
</feature>
<dbReference type="SMART" id="SM00220">
    <property type="entry name" value="S_TKc"/>
    <property type="match status" value="1"/>
</dbReference>
<keyword evidence="5 9" id="KW-0418">Kinase</keyword>
<evidence type="ECO:0000256" key="6">
    <source>
        <dbReference type="ARBA" id="ARBA00022840"/>
    </source>
</evidence>
<evidence type="ECO:0000256" key="5">
    <source>
        <dbReference type="ARBA" id="ARBA00022777"/>
    </source>
</evidence>
<dbReference type="GO" id="GO:0004674">
    <property type="term" value="F:protein serine/threonine kinase activity"/>
    <property type="evidence" value="ECO:0007669"/>
    <property type="project" value="UniProtKB-EC"/>
</dbReference>
<name>A0ABW1FX00_9ACTN</name>
<organism evidence="9 10">
    <name type="scientific">Streptacidiphilus monticola</name>
    <dbReference type="NCBI Taxonomy" id="2161674"/>
    <lineage>
        <taxon>Bacteria</taxon>
        <taxon>Bacillati</taxon>
        <taxon>Actinomycetota</taxon>
        <taxon>Actinomycetes</taxon>
        <taxon>Kitasatosporales</taxon>
        <taxon>Streptomycetaceae</taxon>
        <taxon>Streptacidiphilus</taxon>
    </lineage>
</organism>
<dbReference type="InterPro" id="IPR000719">
    <property type="entry name" value="Prot_kinase_dom"/>
</dbReference>
<dbReference type="CDD" id="cd14014">
    <property type="entry name" value="STKc_PknB_like"/>
    <property type="match status" value="1"/>
</dbReference>
<dbReference type="PANTHER" id="PTHR43289:SF6">
    <property type="entry name" value="SERINE_THREONINE-PROTEIN KINASE NEKL-3"/>
    <property type="match status" value="1"/>
</dbReference>
<reference evidence="10" key="1">
    <citation type="journal article" date="2019" name="Int. J. Syst. Evol. Microbiol.">
        <title>The Global Catalogue of Microorganisms (GCM) 10K type strain sequencing project: providing services to taxonomists for standard genome sequencing and annotation.</title>
        <authorList>
            <consortium name="The Broad Institute Genomics Platform"/>
            <consortium name="The Broad Institute Genome Sequencing Center for Infectious Disease"/>
            <person name="Wu L."/>
            <person name="Ma J."/>
        </authorList>
    </citation>
    <scope>NUCLEOTIDE SEQUENCE [LARGE SCALE GENOMIC DNA]</scope>
    <source>
        <strain evidence="10">JCM 4816</strain>
    </source>
</reference>
<sequence length="321" mass="34881">MEQNILVLGRYRLLDRIGRGGMGEVWAAEDEYLGRRVAVKLLRPDSGSGGGPPELLRERFRREARLAAGLQHPGITVIHDFGEWDGILFLVMELLEGADLGRLLEGPPPGPLPVPEVVAAAEQIAAALAYTHARGVIHRDLKPGNLIRTPDGAVKICDFGIARLGSDLGVTSRHHGGGFPVGTPAYMSPEQIDGSGVDERSDLYSFGCVLYELLVGHPPFHQGDPLVILLQHRDDPPLPPRRLRPEIPEELQRLVLHLLAKDPDARPSGAEEVAHRLRAMPGAGGPAPLPDWARAMGPVPVSLIRVRSDLPAVAQLTRRWT</sequence>
<comment type="caution">
    <text evidence="9">The sequence shown here is derived from an EMBL/GenBank/DDBJ whole genome shotgun (WGS) entry which is preliminary data.</text>
</comment>
<dbReference type="InterPro" id="IPR011009">
    <property type="entry name" value="Kinase-like_dom_sf"/>
</dbReference>
<evidence type="ECO:0000256" key="3">
    <source>
        <dbReference type="ARBA" id="ARBA00022679"/>
    </source>
</evidence>
<evidence type="ECO:0000256" key="4">
    <source>
        <dbReference type="ARBA" id="ARBA00022741"/>
    </source>
</evidence>
<dbReference type="PROSITE" id="PS50011">
    <property type="entry name" value="PROTEIN_KINASE_DOM"/>
    <property type="match status" value="1"/>
</dbReference>
<keyword evidence="6 7" id="KW-0067">ATP-binding</keyword>
<dbReference type="EMBL" id="JBHSQJ010000006">
    <property type="protein sequence ID" value="MFC5905912.1"/>
    <property type="molecule type" value="Genomic_DNA"/>
</dbReference>
<dbReference type="PROSITE" id="PS00107">
    <property type="entry name" value="PROTEIN_KINASE_ATP"/>
    <property type="match status" value="1"/>
</dbReference>
<feature type="binding site" evidence="7">
    <location>
        <position position="40"/>
    </location>
    <ligand>
        <name>ATP</name>
        <dbReference type="ChEBI" id="CHEBI:30616"/>
    </ligand>
</feature>
<dbReference type="Proteomes" id="UP001596174">
    <property type="component" value="Unassembled WGS sequence"/>
</dbReference>
<keyword evidence="4 7" id="KW-0547">Nucleotide-binding</keyword>